<evidence type="ECO:0000256" key="1">
    <source>
        <dbReference type="SAM" id="MobiDB-lite"/>
    </source>
</evidence>
<dbReference type="Pfam" id="PF01391">
    <property type="entry name" value="Collagen"/>
    <property type="match status" value="1"/>
</dbReference>
<evidence type="ECO:0000313" key="2">
    <source>
        <dbReference type="EMBL" id="NEE14928.1"/>
    </source>
</evidence>
<dbReference type="AlphaFoldDB" id="A0A6G3XAV7"/>
<reference evidence="2" key="1">
    <citation type="submission" date="2020-01" db="EMBL/GenBank/DDBJ databases">
        <title>Insect and environment-associated Actinomycetes.</title>
        <authorList>
            <person name="Currrie C."/>
            <person name="Chevrette M."/>
            <person name="Carlson C."/>
            <person name="Stubbendieck R."/>
            <person name="Wendt-Pienkowski E."/>
        </authorList>
    </citation>
    <scope>NUCLEOTIDE SEQUENCE</scope>
    <source>
        <strain evidence="2">SID7499</strain>
    </source>
</reference>
<protein>
    <submittedName>
        <fullName evidence="2">Collagen-like protein</fullName>
    </submittedName>
</protein>
<organism evidence="2">
    <name type="scientific">Streptomyces sp. SID7499</name>
    <dbReference type="NCBI Taxonomy" id="2706086"/>
    <lineage>
        <taxon>Bacteria</taxon>
        <taxon>Bacillati</taxon>
        <taxon>Actinomycetota</taxon>
        <taxon>Actinomycetes</taxon>
        <taxon>Kitasatosporales</taxon>
        <taxon>Streptomycetaceae</taxon>
        <taxon>Streptomyces</taxon>
    </lineage>
</organism>
<sequence length="106" mass="10874">MPGAPGSPGSPGFPGWPGLPGFPGLPGWPGLPGFPGLPGVSWPPPGGVPWWPPPLEQSLPVLGLPTPMTSTLLPQTFTGTWTGAWTWLPEPTPGESVACPPAWEPP</sequence>
<dbReference type="EMBL" id="JAAGMN010005339">
    <property type="protein sequence ID" value="NEE14928.1"/>
    <property type="molecule type" value="Genomic_DNA"/>
</dbReference>
<keyword evidence="2" id="KW-0176">Collagen</keyword>
<name>A0A6G3XAV7_9ACTN</name>
<proteinExistence type="predicted"/>
<dbReference type="InterPro" id="IPR008160">
    <property type="entry name" value="Collagen"/>
</dbReference>
<comment type="caution">
    <text evidence="2">The sequence shown here is derived from an EMBL/GenBank/DDBJ whole genome shotgun (WGS) entry which is preliminary data.</text>
</comment>
<accession>A0A6G3XAV7</accession>
<feature type="region of interest" description="Disordered" evidence="1">
    <location>
        <begin position="1"/>
        <end position="46"/>
    </location>
</feature>
<gene>
    <name evidence="2" type="ORF">G3M58_51750</name>
</gene>